<evidence type="ECO:0000256" key="2">
    <source>
        <dbReference type="ARBA" id="ARBA00022517"/>
    </source>
</evidence>
<protein>
    <recommendedName>
        <fullName evidence="5">Ribosome maturation factor RimM</fullName>
    </recommendedName>
</protein>
<feature type="domain" description="RimM N-terminal" evidence="6">
    <location>
        <begin position="11"/>
        <end position="92"/>
    </location>
</feature>
<evidence type="ECO:0000256" key="3">
    <source>
        <dbReference type="ARBA" id="ARBA00022552"/>
    </source>
</evidence>
<organism evidence="8 9">
    <name type="scientific">Hallerella succinigenes</name>
    <dbReference type="NCBI Taxonomy" id="1896222"/>
    <lineage>
        <taxon>Bacteria</taxon>
        <taxon>Pseudomonadati</taxon>
        <taxon>Fibrobacterota</taxon>
        <taxon>Fibrobacteria</taxon>
        <taxon>Fibrobacterales</taxon>
        <taxon>Fibrobacteraceae</taxon>
        <taxon>Hallerella</taxon>
    </lineage>
</organism>
<dbReference type="PANTHER" id="PTHR33692">
    <property type="entry name" value="RIBOSOME MATURATION FACTOR RIMM"/>
    <property type="match status" value="1"/>
</dbReference>
<comment type="domain">
    <text evidence="5">The PRC barrel domain binds ribosomal protein uS19.</text>
</comment>
<dbReference type="GO" id="GO:0006364">
    <property type="term" value="P:rRNA processing"/>
    <property type="evidence" value="ECO:0007669"/>
    <property type="project" value="UniProtKB-UniRule"/>
</dbReference>
<keyword evidence="2 5" id="KW-0690">Ribosome biogenesis</keyword>
<dbReference type="InterPro" id="IPR009000">
    <property type="entry name" value="Transl_B-barrel_sf"/>
</dbReference>
<dbReference type="SUPFAM" id="SSF50447">
    <property type="entry name" value="Translation proteins"/>
    <property type="match status" value="1"/>
</dbReference>
<dbReference type="RefSeq" id="WP_100425976.1">
    <property type="nucleotide sequence ID" value="NZ_JAQXKX010000036.1"/>
</dbReference>
<dbReference type="OrthoDB" id="9810331at2"/>
<comment type="function">
    <text evidence="5">An accessory protein needed during the final step in the assembly of 30S ribosomal subunit, possibly for assembly of the head region. Essential for efficient processing of 16S rRNA. May be needed both before and after RbfA during the maturation of 16S rRNA. It has affinity for free ribosomal 30S subunits but not for 70S ribosomes.</text>
</comment>
<dbReference type="Pfam" id="PF24986">
    <property type="entry name" value="PRC_RimM"/>
    <property type="match status" value="1"/>
</dbReference>
<keyword evidence="9" id="KW-1185">Reference proteome</keyword>
<dbReference type="HAMAP" id="MF_00014">
    <property type="entry name" value="Ribosome_mat_RimM"/>
    <property type="match status" value="1"/>
</dbReference>
<evidence type="ECO:0000256" key="5">
    <source>
        <dbReference type="HAMAP-Rule" id="MF_00014"/>
    </source>
</evidence>
<gene>
    <name evidence="5" type="primary">rimM</name>
    <name evidence="8" type="ORF">BGX16_2102</name>
</gene>
<dbReference type="PANTHER" id="PTHR33692:SF1">
    <property type="entry name" value="RIBOSOME MATURATION FACTOR RIMM"/>
    <property type="match status" value="1"/>
</dbReference>
<keyword evidence="3 5" id="KW-0698">rRNA processing</keyword>
<reference evidence="8 9" key="1">
    <citation type="submission" date="2017-11" db="EMBL/GenBank/DDBJ databases">
        <title>Animal gut microbial communities from fecal samples from Wisconsin, USA.</title>
        <authorList>
            <person name="Neumann A."/>
        </authorList>
    </citation>
    <scope>NUCLEOTIDE SEQUENCE [LARGE SCALE GENOMIC DNA]</scope>
    <source>
        <strain evidence="8 9">UWS3</strain>
    </source>
</reference>
<dbReference type="Pfam" id="PF01782">
    <property type="entry name" value="RimM"/>
    <property type="match status" value="1"/>
</dbReference>
<sequence>MENVHAKDLVVVGHLMRTHGFKGEIKCAPQTHDLNRCKKFTTVFALIKASTLALEVESARVANDIWILKFKGYDSSEAVQNLVNADIGVPMEERIPAPEGKYYFSDLEGFSIIGDSGSVIGSVLSVEQLPSVNAFRFTYKGSEILAPWIKECVGEIDSEKRTVQISEAFLAKLFDMRVG</sequence>
<comment type="subcellular location">
    <subcellularLocation>
        <location evidence="5">Cytoplasm</location>
    </subcellularLocation>
</comment>
<dbReference type="GO" id="GO:0043022">
    <property type="term" value="F:ribosome binding"/>
    <property type="evidence" value="ECO:0007669"/>
    <property type="project" value="InterPro"/>
</dbReference>
<dbReference type="InterPro" id="IPR056792">
    <property type="entry name" value="PRC_RimM"/>
</dbReference>
<evidence type="ECO:0000256" key="4">
    <source>
        <dbReference type="ARBA" id="ARBA00023186"/>
    </source>
</evidence>
<feature type="domain" description="Ribosome maturation factor RimM PRC barrel" evidence="7">
    <location>
        <begin position="105"/>
        <end position="164"/>
    </location>
</feature>
<evidence type="ECO:0000313" key="8">
    <source>
        <dbReference type="EMBL" id="PJJ42086.1"/>
    </source>
</evidence>
<comment type="subunit">
    <text evidence="5">Binds ribosomal protein uS19.</text>
</comment>
<dbReference type="SUPFAM" id="SSF50346">
    <property type="entry name" value="PRC-barrel domain"/>
    <property type="match status" value="1"/>
</dbReference>
<dbReference type="InterPro" id="IPR002676">
    <property type="entry name" value="RimM_N"/>
</dbReference>
<evidence type="ECO:0000259" key="6">
    <source>
        <dbReference type="Pfam" id="PF01782"/>
    </source>
</evidence>
<evidence type="ECO:0000256" key="1">
    <source>
        <dbReference type="ARBA" id="ARBA00022490"/>
    </source>
</evidence>
<accession>A0A2M9A8M9</accession>
<evidence type="ECO:0000313" key="9">
    <source>
        <dbReference type="Proteomes" id="UP000231134"/>
    </source>
</evidence>
<dbReference type="GO" id="GO:0005737">
    <property type="term" value="C:cytoplasm"/>
    <property type="evidence" value="ECO:0007669"/>
    <property type="project" value="UniProtKB-SubCell"/>
</dbReference>
<dbReference type="InterPro" id="IPR011961">
    <property type="entry name" value="RimM"/>
</dbReference>
<dbReference type="EMBL" id="PGEX01000001">
    <property type="protein sequence ID" value="PJJ42086.1"/>
    <property type="molecule type" value="Genomic_DNA"/>
</dbReference>
<dbReference type="GO" id="GO:0005840">
    <property type="term" value="C:ribosome"/>
    <property type="evidence" value="ECO:0007669"/>
    <property type="project" value="InterPro"/>
</dbReference>
<keyword evidence="4 5" id="KW-0143">Chaperone</keyword>
<keyword evidence="1 5" id="KW-0963">Cytoplasm</keyword>
<proteinExistence type="inferred from homology"/>
<dbReference type="InterPro" id="IPR011033">
    <property type="entry name" value="PRC_barrel-like_sf"/>
</dbReference>
<dbReference type="Gene3D" id="2.40.30.60">
    <property type="entry name" value="RimM"/>
    <property type="match status" value="1"/>
</dbReference>
<dbReference type="GO" id="GO:0042274">
    <property type="term" value="P:ribosomal small subunit biogenesis"/>
    <property type="evidence" value="ECO:0007669"/>
    <property type="project" value="UniProtKB-UniRule"/>
</dbReference>
<dbReference type="Gene3D" id="2.30.30.240">
    <property type="entry name" value="PRC-barrel domain"/>
    <property type="match status" value="1"/>
</dbReference>
<name>A0A2M9A8M9_9BACT</name>
<dbReference type="NCBIfam" id="TIGR02273">
    <property type="entry name" value="16S_RimM"/>
    <property type="match status" value="1"/>
</dbReference>
<dbReference type="Proteomes" id="UP000231134">
    <property type="component" value="Unassembled WGS sequence"/>
</dbReference>
<dbReference type="InterPro" id="IPR036976">
    <property type="entry name" value="RimM_N_sf"/>
</dbReference>
<dbReference type="AlphaFoldDB" id="A0A2M9A8M9"/>
<evidence type="ECO:0000259" key="7">
    <source>
        <dbReference type="Pfam" id="PF24986"/>
    </source>
</evidence>
<comment type="similarity">
    <text evidence="5">Belongs to the RimM family.</text>
</comment>
<comment type="caution">
    <text evidence="8">The sequence shown here is derived from an EMBL/GenBank/DDBJ whole genome shotgun (WGS) entry which is preliminary data.</text>
</comment>